<dbReference type="Gene3D" id="3.40.970.10">
    <property type="entry name" value="Ribonuclease H1, N-terminal domain"/>
    <property type="match status" value="1"/>
</dbReference>
<gene>
    <name evidence="3" type="ORF">C8F04DRAFT_1261936</name>
</gene>
<dbReference type="SUPFAM" id="SSF55658">
    <property type="entry name" value="L9 N-domain-like"/>
    <property type="match status" value="1"/>
</dbReference>
<organism evidence="3 4">
    <name type="scientific">Mycena alexandri</name>
    <dbReference type="NCBI Taxonomy" id="1745969"/>
    <lineage>
        <taxon>Eukaryota</taxon>
        <taxon>Fungi</taxon>
        <taxon>Dikarya</taxon>
        <taxon>Basidiomycota</taxon>
        <taxon>Agaricomycotina</taxon>
        <taxon>Agaricomycetes</taxon>
        <taxon>Agaricomycetidae</taxon>
        <taxon>Agaricales</taxon>
        <taxon>Marasmiineae</taxon>
        <taxon>Mycenaceae</taxon>
        <taxon>Mycena</taxon>
    </lineage>
</organism>
<name>A0AAD6STN2_9AGAR</name>
<accession>A0AAD6STN2</accession>
<evidence type="ECO:0000313" key="3">
    <source>
        <dbReference type="EMBL" id="KAJ7032395.1"/>
    </source>
</evidence>
<feature type="domain" description="Ribonuclease H1 N-terminal" evidence="2">
    <location>
        <begin position="265"/>
        <end position="306"/>
    </location>
</feature>
<feature type="compositionally biased region" description="Pro residues" evidence="1">
    <location>
        <begin position="112"/>
        <end position="125"/>
    </location>
</feature>
<reference evidence="3" key="1">
    <citation type="submission" date="2023-03" db="EMBL/GenBank/DDBJ databases">
        <title>Massive genome expansion in bonnet fungi (Mycena s.s.) driven by repeated elements and novel gene families across ecological guilds.</title>
        <authorList>
            <consortium name="Lawrence Berkeley National Laboratory"/>
            <person name="Harder C.B."/>
            <person name="Miyauchi S."/>
            <person name="Viragh M."/>
            <person name="Kuo A."/>
            <person name="Thoen E."/>
            <person name="Andreopoulos B."/>
            <person name="Lu D."/>
            <person name="Skrede I."/>
            <person name="Drula E."/>
            <person name="Henrissat B."/>
            <person name="Morin E."/>
            <person name="Kohler A."/>
            <person name="Barry K."/>
            <person name="LaButti K."/>
            <person name="Morin E."/>
            <person name="Salamov A."/>
            <person name="Lipzen A."/>
            <person name="Mereny Z."/>
            <person name="Hegedus B."/>
            <person name="Baldrian P."/>
            <person name="Stursova M."/>
            <person name="Weitz H."/>
            <person name="Taylor A."/>
            <person name="Grigoriev I.V."/>
            <person name="Nagy L.G."/>
            <person name="Martin F."/>
            <person name="Kauserud H."/>
        </authorList>
    </citation>
    <scope>NUCLEOTIDE SEQUENCE</scope>
    <source>
        <strain evidence="3">CBHHK200</strain>
    </source>
</reference>
<evidence type="ECO:0000313" key="4">
    <source>
        <dbReference type="Proteomes" id="UP001218188"/>
    </source>
</evidence>
<dbReference type="Proteomes" id="UP001218188">
    <property type="component" value="Unassembled WGS sequence"/>
</dbReference>
<evidence type="ECO:0000256" key="1">
    <source>
        <dbReference type="SAM" id="MobiDB-lite"/>
    </source>
</evidence>
<dbReference type="InterPro" id="IPR009027">
    <property type="entry name" value="Ribosomal_bL9/RNase_H1_N"/>
</dbReference>
<keyword evidence="4" id="KW-1185">Reference proteome</keyword>
<feature type="region of interest" description="Disordered" evidence="1">
    <location>
        <begin position="96"/>
        <end position="130"/>
    </location>
</feature>
<dbReference type="Pfam" id="PF01693">
    <property type="entry name" value="Cauli_VI"/>
    <property type="match status" value="1"/>
</dbReference>
<proteinExistence type="predicted"/>
<evidence type="ECO:0000259" key="2">
    <source>
        <dbReference type="Pfam" id="PF01693"/>
    </source>
</evidence>
<dbReference type="InterPro" id="IPR011320">
    <property type="entry name" value="RNase_H1_N"/>
</dbReference>
<protein>
    <recommendedName>
        <fullName evidence="2">Ribonuclease H1 N-terminal domain-containing protein</fullName>
    </recommendedName>
</protein>
<comment type="caution">
    <text evidence="3">The sequence shown here is derived from an EMBL/GenBank/DDBJ whole genome shotgun (WGS) entry which is preliminary data.</text>
</comment>
<dbReference type="InterPro" id="IPR037056">
    <property type="entry name" value="RNase_H1_N_sf"/>
</dbReference>
<dbReference type="EMBL" id="JARJCM010000073">
    <property type="protein sequence ID" value="KAJ7032395.1"/>
    <property type="molecule type" value="Genomic_DNA"/>
</dbReference>
<sequence>MSSLDPSPSTFARVVALVVRPENPHPLSNAQLEALIGALSYTDHLAVIELLGMGDLARGLAPLMPRLMAAAKAQLEQTDPADDNEIDALIRHFDLTSIDGPGSGPFVAPTPARRPAPPPPDPAPSTPVRRAPIRGPVYLLSSPQGEALSHDWLEAGHFAQSVPGGSATRVVKSPKVRKPAFAAYCVFFGTRVGVFERWNEVQPLVAAPRTYQCGYASIEAAQRALAYARAHGWTADSAVVNTPSPVPSSYQANPLNAPPRASRRWYVVTCGVNPGIYSSGLECHINVAGVSGALYQSFSEQAKAEEVFTAEQANGNIVSRARSLMLAFVDV</sequence>
<dbReference type="AlphaFoldDB" id="A0AAD6STN2"/>